<dbReference type="Proteomes" id="UP001500167">
    <property type="component" value="Unassembled WGS sequence"/>
</dbReference>
<evidence type="ECO:0008006" key="3">
    <source>
        <dbReference type="Google" id="ProtNLM"/>
    </source>
</evidence>
<protein>
    <recommendedName>
        <fullName evidence="3">N-acetyltransferase domain-containing protein</fullName>
    </recommendedName>
</protein>
<organism evidence="1 2">
    <name type="scientific">Sphingobacterium ginsenosidimutans</name>
    <dbReference type="NCBI Taxonomy" id="687845"/>
    <lineage>
        <taxon>Bacteria</taxon>
        <taxon>Pseudomonadati</taxon>
        <taxon>Bacteroidota</taxon>
        <taxon>Sphingobacteriia</taxon>
        <taxon>Sphingobacteriales</taxon>
        <taxon>Sphingobacteriaceae</taxon>
        <taxon>Sphingobacterium</taxon>
    </lineage>
</organism>
<evidence type="ECO:0000313" key="1">
    <source>
        <dbReference type="EMBL" id="GAA4168630.1"/>
    </source>
</evidence>
<dbReference type="EMBL" id="BAAAZK010000002">
    <property type="protein sequence ID" value="GAA4168630.1"/>
    <property type="molecule type" value="Genomic_DNA"/>
</dbReference>
<sequence length="132" mass="15425">MIDLNQIGELQDKKIQSEQDVFLLSVLGDNQVDTAFLKRLEDVDYTKTLINGKHYGVIDSLFFRKARQEDIDSSCIHEFRDILVFYKNKKCIGLAKICFDCKAMVPWDRGVQFKGFGDWSDYDKLHPILREK</sequence>
<keyword evidence="2" id="KW-1185">Reference proteome</keyword>
<accession>A0ABP7ZRI6</accession>
<name>A0ABP7ZRI6_9SPHI</name>
<gene>
    <name evidence="1" type="ORF">GCM10022218_03920</name>
</gene>
<evidence type="ECO:0000313" key="2">
    <source>
        <dbReference type="Proteomes" id="UP001500167"/>
    </source>
</evidence>
<proteinExistence type="predicted"/>
<comment type="caution">
    <text evidence="1">The sequence shown here is derived from an EMBL/GenBank/DDBJ whole genome shotgun (WGS) entry which is preliminary data.</text>
</comment>
<reference evidence="2" key="1">
    <citation type="journal article" date="2019" name="Int. J. Syst. Evol. Microbiol.">
        <title>The Global Catalogue of Microorganisms (GCM) 10K type strain sequencing project: providing services to taxonomists for standard genome sequencing and annotation.</title>
        <authorList>
            <consortium name="The Broad Institute Genomics Platform"/>
            <consortium name="The Broad Institute Genome Sequencing Center for Infectious Disease"/>
            <person name="Wu L."/>
            <person name="Ma J."/>
        </authorList>
    </citation>
    <scope>NUCLEOTIDE SEQUENCE [LARGE SCALE GENOMIC DNA]</scope>
    <source>
        <strain evidence="2">JCM 16722</strain>
    </source>
</reference>